<proteinExistence type="predicted"/>
<evidence type="ECO:0000313" key="2">
    <source>
        <dbReference type="Proteomes" id="UP000250070"/>
    </source>
</evidence>
<protein>
    <submittedName>
        <fullName evidence="1">Uncharacterized protein</fullName>
    </submittedName>
</protein>
<sequence>MDFSLSGVFETPEIARSITPVSRLARTDENSMSEILVQHQGLLLFPFNKNIKAKDFVFVIYIFVKFERWVVCIATHDDFS</sequence>
<accession>A0A2X1X5R9</accession>
<dbReference type="AlphaFoldDB" id="A0A2X1X5R9"/>
<evidence type="ECO:0000313" key="1">
    <source>
        <dbReference type="EMBL" id="SPY36243.1"/>
    </source>
</evidence>
<organism evidence="1 2">
    <name type="scientific">Peptoniphilus harei</name>
    <dbReference type="NCBI Taxonomy" id="54005"/>
    <lineage>
        <taxon>Bacteria</taxon>
        <taxon>Bacillati</taxon>
        <taxon>Bacillota</taxon>
        <taxon>Tissierellia</taxon>
        <taxon>Tissierellales</taxon>
        <taxon>Peptoniphilaceae</taxon>
        <taxon>Peptoniphilus</taxon>
    </lineage>
</organism>
<name>A0A2X1X5R9_9FIRM</name>
<dbReference type="Proteomes" id="UP000250070">
    <property type="component" value="Unassembled WGS sequence"/>
</dbReference>
<reference evidence="1 2" key="1">
    <citation type="submission" date="2018-06" db="EMBL/GenBank/DDBJ databases">
        <authorList>
            <consortium name="Pathogen Informatics"/>
            <person name="Doyle S."/>
        </authorList>
    </citation>
    <scope>NUCLEOTIDE SEQUENCE [LARGE SCALE GENOMIC DNA]</scope>
    <source>
        <strain evidence="1 2">NCTC13076</strain>
    </source>
</reference>
<gene>
    <name evidence="1" type="ORF">NCTC13076_00171</name>
</gene>
<dbReference type="EMBL" id="UATM01000014">
    <property type="protein sequence ID" value="SPY36243.1"/>
    <property type="molecule type" value="Genomic_DNA"/>
</dbReference>